<feature type="non-terminal residue" evidence="2">
    <location>
        <position position="202"/>
    </location>
</feature>
<dbReference type="PANTHER" id="PTHR43628:SF1">
    <property type="entry name" value="CHITIN SYNTHASE REGULATORY FACTOR 2-RELATED"/>
    <property type="match status" value="1"/>
</dbReference>
<dbReference type="AlphaFoldDB" id="A0A2N1MQJ9"/>
<protein>
    <submittedName>
        <fullName evidence="2">HCP-like protein</fullName>
    </submittedName>
</protein>
<feature type="coiled-coil region" evidence="1">
    <location>
        <begin position="106"/>
        <end position="133"/>
    </location>
</feature>
<dbReference type="SMART" id="SM00671">
    <property type="entry name" value="SEL1"/>
    <property type="match status" value="3"/>
</dbReference>
<comment type="caution">
    <text evidence="2">The sequence shown here is derived from an EMBL/GenBank/DDBJ whole genome shotgun (WGS) entry which is preliminary data.</text>
</comment>
<gene>
    <name evidence="2" type="ORF">RhiirC2_701502</name>
</gene>
<dbReference type="PANTHER" id="PTHR43628">
    <property type="entry name" value="ACTIVATOR OF C KINASE PROTEIN 1-RELATED"/>
    <property type="match status" value="1"/>
</dbReference>
<evidence type="ECO:0000256" key="1">
    <source>
        <dbReference type="SAM" id="Coils"/>
    </source>
</evidence>
<dbReference type="InterPro" id="IPR052945">
    <property type="entry name" value="Mitotic_Regulator"/>
</dbReference>
<organism evidence="2 3">
    <name type="scientific">Rhizophagus irregularis</name>
    <dbReference type="NCBI Taxonomy" id="588596"/>
    <lineage>
        <taxon>Eukaryota</taxon>
        <taxon>Fungi</taxon>
        <taxon>Fungi incertae sedis</taxon>
        <taxon>Mucoromycota</taxon>
        <taxon>Glomeromycotina</taxon>
        <taxon>Glomeromycetes</taxon>
        <taxon>Glomerales</taxon>
        <taxon>Glomeraceae</taxon>
        <taxon>Rhizophagus</taxon>
    </lineage>
</organism>
<dbReference type="InterPro" id="IPR011990">
    <property type="entry name" value="TPR-like_helical_dom_sf"/>
</dbReference>
<dbReference type="Gene3D" id="1.25.40.10">
    <property type="entry name" value="Tetratricopeptide repeat domain"/>
    <property type="match status" value="1"/>
</dbReference>
<dbReference type="Pfam" id="PF08238">
    <property type="entry name" value="Sel1"/>
    <property type="match status" value="3"/>
</dbReference>
<proteinExistence type="predicted"/>
<reference evidence="2 3" key="2">
    <citation type="submission" date="2017-10" db="EMBL/GenBank/DDBJ databases">
        <title>Extensive intraspecific genome diversity in a model arbuscular mycorrhizal fungus.</title>
        <authorList>
            <person name="Chen E.C.H."/>
            <person name="Morin E."/>
            <person name="Baudet D."/>
            <person name="Noel J."/>
            <person name="Ndikumana S."/>
            <person name="Charron P."/>
            <person name="St-Onge C."/>
            <person name="Giorgi J."/>
            <person name="Grigoriev I.V."/>
            <person name="Roux C."/>
            <person name="Martin F.M."/>
            <person name="Corradi N."/>
        </authorList>
    </citation>
    <scope>NUCLEOTIDE SEQUENCE [LARGE SCALE GENOMIC DNA]</scope>
    <source>
        <strain evidence="2 3">C2</strain>
    </source>
</reference>
<accession>A0A2N1MQJ9</accession>
<dbReference type="Proteomes" id="UP000233469">
    <property type="component" value="Unassembled WGS sequence"/>
</dbReference>
<dbReference type="SUPFAM" id="SSF81901">
    <property type="entry name" value="HCP-like"/>
    <property type="match status" value="1"/>
</dbReference>
<dbReference type="InterPro" id="IPR006597">
    <property type="entry name" value="Sel1-like"/>
</dbReference>
<dbReference type="EMBL" id="LLXL01001544">
    <property type="protein sequence ID" value="PKK63913.1"/>
    <property type="molecule type" value="Genomic_DNA"/>
</dbReference>
<name>A0A2N1MQJ9_9GLOM</name>
<evidence type="ECO:0000313" key="3">
    <source>
        <dbReference type="Proteomes" id="UP000233469"/>
    </source>
</evidence>
<reference evidence="2 3" key="1">
    <citation type="submission" date="2016-04" db="EMBL/GenBank/DDBJ databases">
        <title>Genome analyses suggest a sexual origin of heterokaryosis in a supposedly ancient asexual fungus.</title>
        <authorList>
            <person name="Ropars J."/>
            <person name="Sedzielewska K."/>
            <person name="Noel J."/>
            <person name="Charron P."/>
            <person name="Farinelli L."/>
            <person name="Marton T."/>
            <person name="Kruger M."/>
            <person name="Pelin A."/>
            <person name="Brachmann A."/>
            <person name="Corradi N."/>
        </authorList>
    </citation>
    <scope>NUCLEOTIDE SEQUENCE [LARGE SCALE GENOMIC DNA]</scope>
    <source>
        <strain evidence="2 3">C2</strain>
    </source>
</reference>
<evidence type="ECO:0000313" key="2">
    <source>
        <dbReference type="EMBL" id="PKK63913.1"/>
    </source>
</evidence>
<keyword evidence="1" id="KW-0175">Coiled coil</keyword>
<dbReference type="VEuPathDB" id="FungiDB:RhiirFUN_017563"/>
<sequence length="202" mass="23389">MKEIQVWEYVIKWGLAQNPGLPSDPTNFSKDDFNTLKNTLQQCIPFIRFHNLNSIEFSKKVLPYKKILSKELYKELLNHFLENDIKESLPRISISKQKSTLDITKVTNSDKESQEVEKNLEEAFKRYKKAAEDGNEVAVYNLAGCYKYGKGVEKDEIKAFEYYKKSADQGYLNAQFELGYCYDSGIGTKTNKTKAFEIYKIA</sequence>